<organism evidence="4 5">
    <name type="scientific">Mycobacterium ulcerans subsp. shinshuense</name>
    <dbReference type="NCBI Taxonomy" id="1124626"/>
    <lineage>
        <taxon>Bacteria</taxon>
        <taxon>Bacillati</taxon>
        <taxon>Actinomycetota</taxon>
        <taxon>Actinomycetes</taxon>
        <taxon>Mycobacteriales</taxon>
        <taxon>Mycobacteriaceae</taxon>
        <taxon>Mycobacterium</taxon>
        <taxon>Mycobacterium ulcerans group</taxon>
    </lineage>
</organism>
<dbReference type="Gene3D" id="1.20.1260.20">
    <property type="entry name" value="PPE superfamily"/>
    <property type="match status" value="1"/>
</dbReference>
<dbReference type="GO" id="GO:0052572">
    <property type="term" value="P:response to host immune response"/>
    <property type="evidence" value="ECO:0007669"/>
    <property type="project" value="TreeGrafter"/>
</dbReference>
<feature type="domain" description="PPE" evidence="2">
    <location>
        <begin position="2"/>
        <end position="164"/>
    </location>
</feature>
<sequence length="388" mass="38141">MDYAALPPEINSARMYAGPRSTSMQTAATAWDALATELYSAASCYSSITAGLAGKWQGPAATAMAQAAAPYAAWLSTTAAQAELASAQARAAVSAHAGAFAATVPPPVIAANRAHLAALIATNLLGQNSPAIATTEANYEQMWAQDAAAMYGYAGACASATRLTPFTSPPPITDPVGLARQGVAATQSTGASAAAPSLEAVLAASQVITTLPGTLAGLATAPIMTSLNSAFTSLSTSLSKLSSLAVPLNFAMYALNFLDKGIGFTKAATGSLTAAATGAVKAVESGAQSLGSVSLGITGSGAALSAPMGPGMTVGALSVPHSWITAPATSAVAANLPSSLSSVGTLDSGTAGMPFMPLTGMAGRSANGPAASRFELRSTVVPRSPAAG</sequence>
<dbReference type="InterPro" id="IPR022171">
    <property type="entry name" value="PPE_C"/>
</dbReference>
<dbReference type="InterPro" id="IPR038332">
    <property type="entry name" value="PPE_sf"/>
</dbReference>
<proteinExistence type="inferred from homology"/>
<protein>
    <submittedName>
        <fullName evidence="4">PPE family protein</fullName>
    </submittedName>
</protein>
<dbReference type="EMBL" id="AP017624">
    <property type="protein sequence ID" value="BAV42357.1"/>
    <property type="molecule type" value="Genomic_DNA"/>
</dbReference>
<dbReference type="Pfam" id="PF00823">
    <property type="entry name" value="PPE"/>
    <property type="match status" value="1"/>
</dbReference>
<dbReference type="PANTHER" id="PTHR46766">
    <property type="entry name" value="GLUTAMINE-RICH PROTEIN 2"/>
    <property type="match status" value="1"/>
</dbReference>
<dbReference type="Proteomes" id="UP000218067">
    <property type="component" value="Chromosome"/>
</dbReference>
<evidence type="ECO:0000259" key="2">
    <source>
        <dbReference type="Pfam" id="PF00823"/>
    </source>
</evidence>
<reference evidence="4 5" key="1">
    <citation type="submission" date="2016-08" db="EMBL/GenBank/DDBJ databases">
        <title>Complete genome sequence of Mycobacterium shinshuense, a subspecies of M. ulcerans.</title>
        <authorList>
            <person name="Yoshida M."/>
            <person name="Ogura Y."/>
            <person name="Hayashi T."/>
            <person name="Hoshino Y."/>
        </authorList>
    </citation>
    <scope>NUCLEOTIDE SEQUENCE [LARGE SCALE GENOMIC DNA]</scope>
    <source>
        <strain evidence="5">ATCC 33728</strain>
    </source>
</reference>
<dbReference type="AlphaFoldDB" id="A0A1B4Y5L8"/>
<dbReference type="FunFam" id="1.20.1260.20:FF:000001">
    <property type="entry name" value="PPE family protein PPE41"/>
    <property type="match status" value="1"/>
</dbReference>
<feature type="domain" description="PPE family C-terminal" evidence="3">
    <location>
        <begin position="305"/>
        <end position="383"/>
    </location>
</feature>
<comment type="similarity">
    <text evidence="1">Belongs to the mycobacterial PPE family.</text>
</comment>
<dbReference type="PANTHER" id="PTHR46766:SF1">
    <property type="entry name" value="GLUTAMINE-RICH PROTEIN 2"/>
    <property type="match status" value="1"/>
</dbReference>
<dbReference type="SUPFAM" id="SSF140459">
    <property type="entry name" value="PE/PPE dimer-like"/>
    <property type="match status" value="1"/>
</dbReference>
<evidence type="ECO:0000313" key="4">
    <source>
        <dbReference type="EMBL" id="BAV42357.1"/>
    </source>
</evidence>
<evidence type="ECO:0000259" key="3">
    <source>
        <dbReference type="Pfam" id="PF12484"/>
    </source>
</evidence>
<dbReference type="InterPro" id="IPR000030">
    <property type="entry name" value="PPE_dom"/>
</dbReference>
<evidence type="ECO:0000313" key="5">
    <source>
        <dbReference type="Proteomes" id="UP000218067"/>
    </source>
</evidence>
<evidence type="ECO:0000256" key="1">
    <source>
        <dbReference type="ARBA" id="ARBA00010652"/>
    </source>
</evidence>
<dbReference type="Pfam" id="PF12484">
    <property type="entry name" value="PPE-SVP"/>
    <property type="match status" value="1"/>
</dbReference>
<accession>A0A1B4Y5L8</accession>
<gene>
    <name evidence="4" type="ORF">SHTP_3322</name>
</gene>
<dbReference type="RefSeq" id="WP_096371255.1">
    <property type="nucleotide sequence ID" value="NZ_AP017624.1"/>
</dbReference>
<name>A0A1B4Y5L8_MYCUL</name>
<dbReference type="GeneID" id="93437913"/>